<gene>
    <name evidence="2" type="ORF">KDI_18550</name>
</gene>
<dbReference type="InterPro" id="IPR050662">
    <property type="entry name" value="Sec-metab_biosynth-thioest"/>
</dbReference>
<dbReference type="RefSeq" id="WP_149401282.1">
    <property type="nucleotide sequence ID" value="NZ_BIXY01000021.1"/>
</dbReference>
<reference evidence="2 3" key="1">
    <citation type="submission" date="2019-01" db="EMBL/GenBank/DDBJ databases">
        <title>Draft genome sequence of Dictyobacter sp. Uno17.</title>
        <authorList>
            <person name="Wang C.M."/>
            <person name="Zheng Y."/>
            <person name="Sakai Y."/>
            <person name="Abe K."/>
            <person name="Yokota A."/>
            <person name="Yabe S."/>
        </authorList>
    </citation>
    <scope>NUCLEOTIDE SEQUENCE [LARGE SCALE GENOMIC DNA]</scope>
    <source>
        <strain evidence="2 3">Uno17</strain>
    </source>
</reference>
<evidence type="ECO:0000313" key="2">
    <source>
        <dbReference type="EMBL" id="GCF08291.1"/>
    </source>
</evidence>
<protein>
    <submittedName>
        <fullName evidence="2">MBL fold hydrolase</fullName>
    </submittedName>
</protein>
<dbReference type="SMART" id="SM00849">
    <property type="entry name" value="Lactamase_B"/>
    <property type="match status" value="1"/>
</dbReference>
<dbReference type="InterPro" id="IPR036388">
    <property type="entry name" value="WH-like_DNA-bd_sf"/>
</dbReference>
<dbReference type="EMBL" id="BIXY01000021">
    <property type="protein sequence ID" value="GCF08291.1"/>
    <property type="molecule type" value="Genomic_DNA"/>
</dbReference>
<organism evidence="2 3">
    <name type="scientific">Dictyobacter arantiisoli</name>
    <dbReference type="NCBI Taxonomy" id="2014874"/>
    <lineage>
        <taxon>Bacteria</taxon>
        <taxon>Bacillati</taxon>
        <taxon>Chloroflexota</taxon>
        <taxon>Ktedonobacteria</taxon>
        <taxon>Ktedonobacterales</taxon>
        <taxon>Dictyobacteraceae</taxon>
        <taxon>Dictyobacter</taxon>
    </lineage>
</organism>
<dbReference type="PANTHER" id="PTHR23131">
    <property type="entry name" value="ENDORIBONUCLEASE LACTB2"/>
    <property type="match status" value="1"/>
</dbReference>
<feature type="domain" description="Metallo-beta-lactamase" evidence="1">
    <location>
        <begin position="22"/>
        <end position="241"/>
    </location>
</feature>
<dbReference type="AlphaFoldDB" id="A0A5A5T9W1"/>
<evidence type="ECO:0000259" key="1">
    <source>
        <dbReference type="SMART" id="SM00849"/>
    </source>
</evidence>
<dbReference type="Gene3D" id="1.10.10.10">
    <property type="entry name" value="Winged helix-like DNA-binding domain superfamily/Winged helix DNA-binding domain"/>
    <property type="match status" value="1"/>
</dbReference>
<dbReference type="GO" id="GO:0016787">
    <property type="term" value="F:hydrolase activity"/>
    <property type="evidence" value="ECO:0007669"/>
    <property type="project" value="UniProtKB-KW"/>
</dbReference>
<dbReference type="OrthoDB" id="9761531at2"/>
<dbReference type="SUPFAM" id="SSF56281">
    <property type="entry name" value="Metallo-hydrolase/oxidoreductase"/>
    <property type="match status" value="1"/>
</dbReference>
<dbReference type="Pfam" id="PF00753">
    <property type="entry name" value="Lactamase_B"/>
    <property type="match status" value="1"/>
</dbReference>
<comment type="caution">
    <text evidence="2">The sequence shown here is derived from an EMBL/GenBank/DDBJ whole genome shotgun (WGS) entry which is preliminary data.</text>
</comment>
<dbReference type="InterPro" id="IPR001279">
    <property type="entry name" value="Metallo-B-lactamas"/>
</dbReference>
<evidence type="ECO:0000313" key="3">
    <source>
        <dbReference type="Proteomes" id="UP000322530"/>
    </source>
</evidence>
<proteinExistence type="predicted"/>
<keyword evidence="2" id="KW-0378">Hydrolase</keyword>
<accession>A0A5A5T9W1</accession>
<dbReference type="PANTHER" id="PTHR23131:SF4">
    <property type="entry name" value="METALLO-BETA-LACTAMASE SUPERFAMILY POTEIN"/>
    <property type="match status" value="1"/>
</dbReference>
<keyword evidence="3" id="KW-1185">Reference proteome</keyword>
<dbReference type="Proteomes" id="UP000322530">
    <property type="component" value="Unassembled WGS sequence"/>
</dbReference>
<dbReference type="InterPro" id="IPR036866">
    <property type="entry name" value="RibonucZ/Hydroxyglut_hydro"/>
</dbReference>
<name>A0A5A5T9W1_9CHLR</name>
<dbReference type="CDD" id="cd07725">
    <property type="entry name" value="TTHA1429-like_MBL-fold"/>
    <property type="match status" value="1"/>
</dbReference>
<sequence>MIENSIGNIVRICLPIPFPLKTVNVYALVGTHGWVLIDTGMGTVEGRAALHEGLSQRGLTLDNLQSIVLTHYHPDHVGLSGELQELHHIPVYMHPLDIDNLQKTWGNPQISRARFQQHSQFLVQHGLPKQSIEESPLTPEQQRMILRVPPPEAFHPVNDGERLELAGEHYLVLWLPGHADGQIGLLRERDDVFLAADHVLPRITPNISLDSPENRPDPLQDYLQSLAKVSPLPASIVLPGHGEPFSNLATRTAEIVEHHQRRLTKIIDLLTQQPQDANSITIQLFGERIKNSQAHRMALSEIIAHLEYLRGQGRVTQTINQAGILYYIVSAAASKEQAL</sequence>
<dbReference type="Gene3D" id="3.60.15.10">
    <property type="entry name" value="Ribonuclease Z/Hydroxyacylglutathione hydrolase-like"/>
    <property type="match status" value="1"/>
</dbReference>